<dbReference type="GO" id="GO:0004888">
    <property type="term" value="F:transmembrane signaling receptor activity"/>
    <property type="evidence" value="ECO:0007669"/>
    <property type="project" value="InterPro"/>
</dbReference>
<dbReference type="AlphaFoldDB" id="A0A913YH12"/>
<dbReference type="RefSeq" id="XP_028513701.1">
    <property type="nucleotide sequence ID" value="XM_028657900.1"/>
</dbReference>
<evidence type="ECO:0000256" key="1">
    <source>
        <dbReference type="ARBA" id="ARBA00004141"/>
    </source>
</evidence>
<feature type="domain" description="Neurotransmitter-gated ion-channel transmembrane" evidence="7">
    <location>
        <begin position="130"/>
        <end position="225"/>
    </location>
</feature>
<feature type="transmembrane region" description="Helical" evidence="5">
    <location>
        <begin position="188"/>
        <end position="212"/>
    </location>
</feature>
<dbReference type="OrthoDB" id="5959766at2759"/>
<dbReference type="GO" id="GO:0016020">
    <property type="term" value="C:membrane"/>
    <property type="evidence" value="ECO:0007669"/>
    <property type="project" value="UniProtKB-SubCell"/>
</dbReference>
<keyword evidence="4 5" id="KW-0472">Membrane</keyword>
<feature type="transmembrane region" description="Helical" evidence="5">
    <location>
        <begin position="290"/>
        <end position="308"/>
    </location>
</feature>
<dbReference type="GeneID" id="110235169"/>
<dbReference type="GO" id="GO:0005230">
    <property type="term" value="F:extracellular ligand-gated monoatomic ion channel activity"/>
    <property type="evidence" value="ECO:0007669"/>
    <property type="project" value="InterPro"/>
</dbReference>
<dbReference type="SUPFAM" id="SSF90112">
    <property type="entry name" value="Neurotransmitter-gated ion-channel transmembrane pore"/>
    <property type="match status" value="1"/>
</dbReference>
<dbReference type="Pfam" id="PF02932">
    <property type="entry name" value="Neur_chan_memb"/>
    <property type="match status" value="1"/>
</dbReference>
<dbReference type="SUPFAM" id="SSF63712">
    <property type="entry name" value="Nicotinic receptor ligand binding domain-like"/>
    <property type="match status" value="1"/>
</dbReference>
<dbReference type="CDD" id="cd19051">
    <property type="entry name" value="LGIC_TM_cation"/>
    <property type="match status" value="1"/>
</dbReference>
<evidence type="ECO:0000256" key="5">
    <source>
        <dbReference type="SAM" id="Phobius"/>
    </source>
</evidence>
<evidence type="ECO:0000259" key="7">
    <source>
        <dbReference type="Pfam" id="PF02932"/>
    </source>
</evidence>
<dbReference type="Pfam" id="PF02931">
    <property type="entry name" value="Neur_chan_LBD"/>
    <property type="match status" value="1"/>
</dbReference>
<dbReference type="EnsemblMetazoa" id="XM_028657900.1">
    <property type="protein sequence ID" value="XP_028513701.1"/>
    <property type="gene ID" value="LOC110235169"/>
</dbReference>
<protein>
    <submittedName>
        <fullName evidence="8">Uncharacterized protein</fullName>
    </submittedName>
</protein>
<dbReference type="InterPro" id="IPR018000">
    <property type="entry name" value="Neurotransmitter_ion_chnl_CS"/>
</dbReference>
<evidence type="ECO:0000313" key="9">
    <source>
        <dbReference type="Proteomes" id="UP000887567"/>
    </source>
</evidence>
<dbReference type="InterPro" id="IPR036734">
    <property type="entry name" value="Neur_chan_lig-bd_sf"/>
</dbReference>
<dbReference type="InterPro" id="IPR006202">
    <property type="entry name" value="Neur_chan_lig-bd"/>
</dbReference>
<feature type="transmembrane region" description="Helical" evidence="5">
    <location>
        <begin position="155"/>
        <end position="176"/>
    </location>
</feature>
<name>A0A913YH12_EXADI</name>
<dbReference type="Gene3D" id="2.70.170.10">
    <property type="entry name" value="Neurotransmitter-gated ion-channel ligand-binding domain"/>
    <property type="match status" value="1"/>
</dbReference>
<evidence type="ECO:0000256" key="4">
    <source>
        <dbReference type="ARBA" id="ARBA00023136"/>
    </source>
</evidence>
<dbReference type="FunFam" id="2.70.170.10:FF:000060">
    <property type="entry name" value="Nicotinic acetylcholine receptor subunit alpha4"/>
    <property type="match status" value="1"/>
</dbReference>
<organism evidence="8 9">
    <name type="scientific">Exaiptasia diaphana</name>
    <name type="common">Tropical sea anemone</name>
    <name type="synonym">Aiptasia pulchella</name>
    <dbReference type="NCBI Taxonomy" id="2652724"/>
    <lineage>
        <taxon>Eukaryota</taxon>
        <taxon>Metazoa</taxon>
        <taxon>Cnidaria</taxon>
        <taxon>Anthozoa</taxon>
        <taxon>Hexacorallia</taxon>
        <taxon>Actiniaria</taxon>
        <taxon>Aiptasiidae</taxon>
        <taxon>Exaiptasia</taxon>
    </lineage>
</organism>
<evidence type="ECO:0000256" key="2">
    <source>
        <dbReference type="ARBA" id="ARBA00022692"/>
    </source>
</evidence>
<dbReference type="InterPro" id="IPR038050">
    <property type="entry name" value="Neuro_actylchol_rec"/>
</dbReference>
<comment type="subcellular location">
    <subcellularLocation>
        <location evidence="1">Membrane</location>
        <topology evidence="1">Multi-pass membrane protein</topology>
    </subcellularLocation>
</comment>
<dbReference type="InterPro" id="IPR036719">
    <property type="entry name" value="Neuro-gated_channel_TM_sf"/>
</dbReference>
<dbReference type="OMA" id="WRESWID"/>
<evidence type="ECO:0000259" key="6">
    <source>
        <dbReference type="Pfam" id="PF02931"/>
    </source>
</evidence>
<dbReference type="Proteomes" id="UP000887567">
    <property type="component" value="Unplaced"/>
</dbReference>
<keyword evidence="3 5" id="KW-1133">Transmembrane helix</keyword>
<keyword evidence="9" id="KW-1185">Reference proteome</keyword>
<dbReference type="Gene3D" id="1.20.58.390">
    <property type="entry name" value="Neurotransmitter-gated ion-channel transmembrane domain"/>
    <property type="match status" value="1"/>
</dbReference>
<keyword evidence="2 5" id="KW-0812">Transmembrane</keyword>
<reference evidence="8" key="1">
    <citation type="submission" date="2022-11" db="UniProtKB">
        <authorList>
            <consortium name="EnsemblMetazoa"/>
        </authorList>
    </citation>
    <scope>IDENTIFICATION</scope>
</reference>
<evidence type="ECO:0000256" key="3">
    <source>
        <dbReference type="ARBA" id="ARBA00022989"/>
    </source>
</evidence>
<dbReference type="KEGG" id="epa:110235169"/>
<sequence>NNGDDDTIQAGFLEKFKSHVILESSGLCIWMIPTTFKSSCEMDITNFPFDSQECEMTFGSWTYDNRLLQMEQVHETHVKTEKFVVNGDWNIRDITIKKQQIKYICCKHPFSDITYTFILDRKPNYHVMYLIVPCVIISLLSLLSFVLPPDCGERVGLSITTLLAMSVYLLIMSEIIPETSDFVPRLGVYYITVMVLVAASLAATTITLRCHYNRNKPPKFLKKLFGCKKRHRRVSSSVVMEDLTSCDANNVNSDVIKSQEKEKSRTEDLEKLREEWRESWIDIAAGLDKFFFAGFVITFVVTSLGILLSRG</sequence>
<feature type="domain" description="Neurotransmitter-gated ion-channel ligand-binding" evidence="6">
    <location>
        <begin position="16"/>
        <end position="123"/>
    </location>
</feature>
<dbReference type="FunFam" id="1.20.58.390:FF:000043">
    <property type="entry name" value="AcetylCholine Receptor"/>
    <property type="match status" value="1"/>
</dbReference>
<accession>A0A913YH12</accession>
<feature type="transmembrane region" description="Helical" evidence="5">
    <location>
        <begin position="127"/>
        <end position="148"/>
    </location>
</feature>
<dbReference type="InterPro" id="IPR006029">
    <property type="entry name" value="Neurotrans-gated_channel_TM"/>
</dbReference>
<dbReference type="InterPro" id="IPR006201">
    <property type="entry name" value="Neur_channel"/>
</dbReference>
<evidence type="ECO:0000313" key="8">
    <source>
        <dbReference type="EnsemblMetazoa" id="XP_028513701.1"/>
    </source>
</evidence>
<dbReference type="PROSITE" id="PS00236">
    <property type="entry name" value="NEUROTR_ION_CHANNEL"/>
    <property type="match status" value="1"/>
</dbReference>
<proteinExistence type="predicted"/>
<dbReference type="PANTHER" id="PTHR18945">
    <property type="entry name" value="NEUROTRANSMITTER GATED ION CHANNEL"/>
    <property type="match status" value="1"/>
</dbReference>